<dbReference type="Gene3D" id="3.60.10.10">
    <property type="entry name" value="Endonuclease/exonuclease/phosphatase"/>
    <property type="match status" value="1"/>
</dbReference>
<evidence type="ECO:0000259" key="1">
    <source>
        <dbReference type="PROSITE" id="PS50878"/>
    </source>
</evidence>
<dbReference type="InterPro" id="IPR000477">
    <property type="entry name" value="RT_dom"/>
</dbReference>
<sequence>MARRLPLSTILRSAAHTARCASERHSRMSMEDCTLYYQNVRGLRTKADVFYSNVATANYPILCLTETWLDDSCASAQYFTPGYTVFRRDRNYALTNQKRGGGVLIAVDSSLNVRRRADLELYEESVWIEISARNGASYLLGNYYFPPLYDSTKFIDHFQSLEQLVDFSKHSVHIYGDFNLPGIDWAAASVLDVAAVSRPKASCVLDLIMFHGLYQKNTCPNKQGKFLDLVLTSSTDVHVQRAPAPLARVDSYHPPLEVTFSMKAMRQMPPAQTRFSFERGDYLGLYGFLRDYDWTGVLNDHSAESATAKLTNALQDAMAKFIPKLTSRPSVYPNWFSKELRRCLEHKTHLHRLYKASGCPSTYKMFSDFRRQAKQLLKRDRQAHIDRVEISLRRDPKQFWKFMHSYGARTANISTIHTAGKACTDPTEIANLLADHFSSGSLAANTGNTNYAVKASQADFLSATPVTETEIDEALRKMKAKKSCGHDGIPSFIVKGCGPVLSPILRHIFNLCIESGIFPTLWKRSIIAPIFKSGDPSLVVNYRPVSLIPSLSKVLEIILYNRLYSYFSQKLCTQQHGFIPHRSPATNLCAFLGKVIPVVHSRRQIDSVYFDLSKAFDMVSHSLLLRKMDHYGICKSYLMLFESYLSNRTNVVRVSGCFSREFRSTSGVPQGSNLGPLLFLIFINDLAERMEHSEMLLFADDIKIFRAIDKVDECSLLQHDINTVSSWCSANGLRINPAKTNVISYSRRQVQVQFLYKLHGDPIAQVSTVRDLGVYIDESLSFKHHIERAANEAMKSLGLITRISKEFTNPSCYLSLFRAIVRSRLEYCSVVWNSVPHYLSLSLERVQMRFVRIYYDRYLFRRVYYSYDRILHLIGLSKLSDRRTLLDLCFLHKLVHGVVDCADLLYSISFHVPTRCRSSPLFYPAVNPKSPVQRAQLVYNSLEAPGLSIFDGYDTFARAVKNLSKA</sequence>
<dbReference type="AlphaFoldDB" id="A0A147BI04"/>
<dbReference type="CDD" id="cd01650">
    <property type="entry name" value="RT_nLTR_like"/>
    <property type="match status" value="1"/>
</dbReference>
<dbReference type="SUPFAM" id="SSF56672">
    <property type="entry name" value="DNA/RNA polymerases"/>
    <property type="match status" value="1"/>
</dbReference>
<protein>
    <submittedName>
        <fullName evidence="2">Putative reverse transcriptase</fullName>
    </submittedName>
</protein>
<reference evidence="2" key="1">
    <citation type="journal article" date="2018" name="PLoS Negl. Trop. Dis.">
        <title>Sialome diversity of ticks revealed by RNAseq of single tick salivary glands.</title>
        <authorList>
            <person name="Perner J."/>
            <person name="Kropackova S."/>
            <person name="Kopacek P."/>
            <person name="Ribeiro J.M."/>
        </authorList>
    </citation>
    <scope>NUCLEOTIDE SEQUENCE</scope>
    <source>
        <strain evidence="2">Siblings of single egg batch collected in Ceske Budejovice</strain>
        <tissue evidence="2">Salivary glands</tissue>
    </source>
</reference>
<feature type="domain" description="Reverse transcriptase" evidence="1">
    <location>
        <begin position="511"/>
        <end position="776"/>
    </location>
</feature>
<organism evidence="2">
    <name type="scientific">Ixodes ricinus</name>
    <name type="common">Common tick</name>
    <name type="synonym">Acarus ricinus</name>
    <dbReference type="NCBI Taxonomy" id="34613"/>
    <lineage>
        <taxon>Eukaryota</taxon>
        <taxon>Metazoa</taxon>
        <taxon>Ecdysozoa</taxon>
        <taxon>Arthropoda</taxon>
        <taxon>Chelicerata</taxon>
        <taxon>Arachnida</taxon>
        <taxon>Acari</taxon>
        <taxon>Parasitiformes</taxon>
        <taxon>Ixodida</taxon>
        <taxon>Ixodoidea</taxon>
        <taxon>Ixodidae</taxon>
        <taxon>Ixodinae</taxon>
        <taxon>Ixodes</taxon>
    </lineage>
</organism>
<dbReference type="PANTHER" id="PTHR47510">
    <property type="entry name" value="REVERSE TRANSCRIPTASE DOMAIN-CONTAINING PROTEIN"/>
    <property type="match status" value="1"/>
</dbReference>
<dbReference type="EMBL" id="GEGO01005479">
    <property type="protein sequence ID" value="JAR89925.1"/>
    <property type="molecule type" value="Transcribed_RNA"/>
</dbReference>
<keyword evidence="2" id="KW-0548">Nucleotidyltransferase</keyword>
<dbReference type="InterPro" id="IPR036691">
    <property type="entry name" value="Endo/exonu/phosph_ase_sf"/>
</dbReference>
<proteinExistence type="predicted"/>
<dbReference type="Pfam" id="PF00078">
    <property type="entry name" value="RVT_1"/>
    <property type="match status" value="1"/>
</dbReference>
<keyword evidence="2" id="KW-0695">RNA-directed DNA polymerase</keyword>
<name>A0A147BI04_IXORI</name>
<accession>A0A147BI04</accession>
<evidence type="ECO:0000313" key="2">
    <source>
        <dbReference type="EMBL" id="JAR89925.1"/>
    </source>
</evidence>
<dbReference type="PROSITE" id="PS50878">
    <property type="entry name" value="RT_POL"/>
    <property type="match status" value="1"/>
</dbReference>
<dbReference type="InterPro" id="IPR043502">
    <property type="entry name" value="DNA/RNA_pol_sf"/>
</dbReference>
<dbReference type="PANTHER" id="PTHR47510:SF3">
    <property type="entry name" value="ENDO_EXONUCLEASE_PHOSPHATASE DOMAIN-CONTAINING PROTEIN"/>
    <property type="match status" value="1"/>
</dbReference>
<keyword evidence="2" id="KW-0808">Transferase</keyword>
<dbReference type="SUPFAM" id="SSF56219">
    <property type="entry name" value="DNase I-like"/>
    <property type="match status" value="1"/>
</dbReference>
<dbReference type="GO" id="GO:0003964">
    <property type="term" value="F:RNA-directed DNA polymerase activity"/>
    <property type="evidence" value="ECO:0007669"/>
    <property type="project" value="UniProtKB-KW"/>
</dbReference>